<dbReference type="Pfam" id="PF00161">
    <property type="entry name" value="RIP"/>
    <property type="match status" value="1"/>
</dbReference>
<dbReference type="GO" id="GO:0017148">
    <property type="term" value="P:negative regulation of translation"/>
    <property type="evidence" value="ECO:0007669"/>
    <property type="project" value="UniProtKB-KW"/>
</dbReference>
<dbReference type="Pfam" id="PF20241">
    <property type="entry name" value="DUF6598"/>
    <property type="match status" value="1"/>
</dbReference>
<comment type="catalytic activity">
    <reaction evidence="1">
        <text>Endohydrolysis of the N-glycosidic bond at one specific adenosine on the 28S rRNA.</text>
        <dbReference type="EC" id="3.2.2.22"/>
    </reaction>
</comment>
<keyword evidence="1" id="KW-0378">Hydrolase</keyword>
<gene>
    <name evidence="4 5" type="primary">LOC18593751</name>
</gene>
<dbReference type="InterPro" id="IPR046533">
    <property type="entry name" value="DUF6598"/>
</dbReference>
<dbReference type="InterPro" id="IPR017989">
    <property type="entry name" value="Ribosome_inactivat_1/2"/>
</dbReference>
<proteinExistence type="inferred from homology"/>
<evidence type="ECO:0000313" key="5">
    <source>
        <dbReference type="RefSeq" id="XP_017980518.1"/>
    </source>
</evidence>
<dbReference type="KEGG" id="tcc:18593751"/>
<dbReference type="RefSeq" id="XP_017980518.1">
    <property type="nucleotide sequence ID" value="XM_018125029.1"/>
</dbReference>
<comment type="similarity">
    <text evidence="1">Belongs to the ribosome-inactivating protein family.</text>
</comment>
<reference evidence="3" key="1">
    <citation type="journal article" date="1997" name="Nucleic Acids Res.">
        <title>tRNAscan-SE: a program for improved detection of transfer RNA genes in genomic sequence.</title>
        <authorList>
            <person name="Lowe T.M."/>
            <person name="Eddy S.R."/>
        </authorList>
    </citation>
    <scope>NUCLEOTIDE SEQUENCE [LARGE SCALE GENOMIC DNA]</scope>
    <source>
        <strain evidence="3">r\B97-61/B2</strain>
    </source>
</reference>
<evidence type="ECO:0000313" key="3">
    <source>
        <dbReference type="Proteomes" id="UP000694886"/>
    </source>
</evidence>
<dbReference type="Gramene" id="Tc07v2_t005410.1">
    <property type="protein sequence ID" value="Tc07v2_p005410.1"/>
    <property type="gene ID" value="Tc07v2_g005410"/>
</dbReference>
<protein>
    <submittedName>
        <fullName evidence="4 5">Uncharacterized protein LOC18593751</fullName>
    </submittedName>
</protein>
<evidence type="ECO:0000313" key="4">
    <source>
        <dbReference type="RefSeq" id="XP_017980517.1"/>
    </source>
</evidence>
<keyword evidence="1" id="KW-0611">Plant defense</keyword>
<feature type="domain" description="DUF6598" evidence="2">
    <location>
        <begin position="280"/>
        <end position="525"/>
    </location>
</feature>
<dbReference type="PRINTS" id="PR00396">
    <property type="entry name" value="SHIGARICIN"/>
</dbReference>
<dbReference type="InterPro" id="IPR001574">
    <property type="entry name" value="Ribosome_inactivat_prot"/>
</dbReference>
<dbReference type="AlphaFoldDB" id="A0AB32WSF0"/>
<sequence length="528" mass="58048">MAGGHTSIAFNVDEDDYQIFIKSLRSILSYSTSHDISVLMPQTQPKSWLDIHLISGDFTIILRIDKRNLYVRGYSRDNGATFWEFSDSSLISERSPLAYSGSYVDGYTLINAAGVTRETVQLGLSNLRNAIANLATTENPNSTQNNALQNCARALLVLTQMIAESSRFQPITNHIVMNWYNSAPLPWQLVELQQGFESFSSAVQRADFPHWTNNTPLPNVPNPNRANIWTVGQAIAALGILLYVPRKSNRVKRQADVDAGNVHNVDIAADTNVSYVRTLVSIEYIRVNNIDGEDPGDLYGTVKVKDFWGLHTVYDRSSSDYESKGPGGFATLTGPSTAISGGDVFVISVNLWDHDSLSPDDEIAQGDIVWEPRNENLTFANYDKLLETVVYGKDGNVTIGYSVVRQALNATVDVLLINGDKESPADVYGTIKASQDLEGSSTSLTLFEKSSDEYIQVRPYHSIPLTRSVVVAPASSGLTITTDLWDYDTVSPDDQIAKGSAHFDAVVGTQTKSIYGRYGEVQVSVTCE</sequence>
<dbReference type="Proteomes" id="UP000694886">
    <property type="component" value="Chromosome 7"/>
</dbReference>
<organism evidence="3 4">
    <name type="scientific">Theobroma cacao</name>
    <name type="common">Cacao</name>
    <name type="synonym">Cocoa</name>
    <dbReference type="NCBI Taxonomy" id="3641"/>
    <lineage>
        <taxon>Eukaryota</taxon>
        <taxon>Viridiplantae</taxon>
        <taxon>Streptophyta</taxon>
        <taxon>Embryophyta</taxon>
        <taxon>Tracheophyta</taxon>
        <taxon>Spermatophyta</taxon>
        <taxon>Magnoliopsida</taxon>
        <taxon>eudicotyledons</taxon>
        <taxon>Gunneridae</taxon>
        <taxon>Pentapetalae</taxon>
        <taxon>rosids</taxon>
        <taxon>malvids</taxon>
        <taxon>Malvales</taxon>
        <taxon>Malvaceae</taxon>
        <taxon>Byttnerioideae</taxon>
        <taxon>Theobroma</taxon>
    </lineage>
</organism>
<dbReference type="PANTHER" id="PTHR33453:SF34">
    <property type="entry name" value="RIBOSOME-INACTIVATING PROTEIN"/>
    <property type="match status" value="1"/>
</dbReference>
<evidence type="ECO:0000256" key="1">
    <source>
        <dbReference type="RuleBase" id="RU004915"/>
    </source>
</evidence>
<name>A0AB32WSF0_THECC</name>
<accession>A0AB32WSF0</accession>
<dbReference type="PANTHER" id="PTHR33453">
    <property type="match status" value="1"/>
</dbReference>
<evidence type="ECO:0000259" key="2">
    <source>
        <dbReference type="Pfam" id="PF20241"/>
    </source>
</evidence>
<keyword evidence="1" id="KW-0800">Toxin</keyword>
<dbReference type="Gramene" id="Tc07v2_t005410.2">
    <property type="protein sequence ID" value="Tc07v2_p005410.2"/>
    <property type="gene ID" value="Tc07v2_g005410"/>
</dbReference>
<dbReference type="GO" id="GO:0030598">
    <property type="term" value="F:rRNA N-glycosylase activity"/>
    <property type="evidence" value="ECO:0007669"/>
    <property type="project" value="UniProtKB-EC"/>
</dbReference>
<reference evidence="4 5" key="2">
    <citation type="submission" date="2025-04" db="UniProtKB">
        <authorList>
            <consortium name="RefSeq"/>
        </authorList>
    </citation>
    <scope>IDENTIFICATION</scope>
</reference>
<dbReference type="Gene3D" id="3.40.420.10">
    <property type="entry name" value="Ricin (A subunit), domain 1"/>
    <property type="match status" value="1"/>
</dbReference>
<dbReference type="GeneID" id="18593751"/>
<keyword evidence="1" id="KW-0652">Protein synthesis inhibitor</keyword>
<dbReference type="GO" id="GO:0006952">
    <property type="term" value="P:defense response"/>
    <property type="evidence" value="ECO:0007669"/>
    <property type="project" value="UniProtKB-KW"/>
</dbReference>
<dbReference type="InterPro" id="IPR016138">
    <property type="entry name" value="Ribosome_inactivat_prot_sub1"/>
</dbReference>
<dbReference type="SUPFAM" id="SSF56371">
    <property type="entry name" value="Ribosome inactivating proteins (RIP)"/>
    <property type="match status" value="1"/>
</dbReference>
<dbReference type="InterPro" id="IPR036041">
    <property type="entry name" value="Ribosome-inact_prot_sf"/>
</dbReference>
<dbReference type="RefSeq" id="XP_017980517.1">
    <property type="nucleotide sequence ID" value="XM_018125028.1"/>
</dbReference>
<dbReference type="GO" id="GO:0090729">
    <property type="term" value="F:toxin activity"/>
    <property type="evidence" value="ECO:0007669"/>
    <property type="project" value="UniProtKB-KW"/>
</dbReference>